<sequence length="89" mass="10415">MFLAFFWFWWTAVRDRVSRTSCVDNPWEHRGFRSTTQLCTNSFFYLQIISGRRLISLGYRAFNVNPTGLLPFSTMTTPSLRNLLPSTTI</sequence>
<dbReference type="EMBL" id="JAGMWT010000002">
    <property type="protein sequence ID" value="KAH7136011.1"/>
    <property type="molecule type" value="Genomic_DNA"/>
</dbReference>
<gene>
    <name evidence="2" type="ORF">B0J11DRAFT_176931</name>
</gene>
<feature type="chain" id="PRO_5040207101" description="Secreted protein" evidence="1">
    <location>
        <begin position="23"/>
        <end position="89"/>
    </location>
</feature>
<keyword evidence="3" id="KW-1185">Reference proteome</keyword>
<accession>A0A9P9EF66</accession>
<keyword evidence="1" id="KW-0732">Signal</keyword>
<feature type="signal peptide" evidence="1">
    <location>
        <begin position="1"/>
        <end position="22"/>
    </location>
</feature>
<organism evidence="2 3">
    <name type="scientific">Dendryphion nanum</name>
    <dbReference type="NCBI Taxonomy" id="256645"/>
    <lineage>
        <taxon>Eukaryota</taxon>
        <taxon>Fungi</taxon>
        <taxon>Dikarya</taxon>
        <taxon>Ascomycota</taxon>
        <taxon>Pezizomycotina</taxon>
        <taxon>Dothideomycetes</taxon>
        <taxon>Pleosporomycetidae</taxon>
        <taxon>Pleosporales</taxon>
        <taxon>Torulaceae</taxon>
        <taxon>Dendryphion</taxon>
    </lineage>
</organism>
<dbReference type="AlphaFoldDB" id="A0A9P9EF66"/>
<protein>
    <recommendedName>
        <fullName evidence="4">Secreted protein</fullName>
    </recommendedName>
</protein>
<evidence type="ECO:0000256" key="1">
    <source>
        <dbReference type="SAM" id="SignalP"/>
    </source>
</evidence>
<name>A0A9P9EF66_9PLEO</name>
<evidence type="ECO:0000313" key="3">
    <source>
        <dbReference type="Proteomes" id="UP000700596"/>
    </source>
</evidence>
<proteinExistence type="predicted"/>
<dbReference type="Proteomes" id="UP000700596">
    <property type="component" value="Unassembled WGS sequence"/>
</dbReference>
<evidence type="ECO:0008006" key="4">
    <source>
        <dbReference type="Google" id="ProtNLM"/>
    </source>
</evidence>
<comment type="caution">
    <text evidence="2">The sequence shown here is derived from an EMBL/GenBank/DDBJ whole genome shotgun (WGS) entry which is preliminary data.</text>
</comment>
<evidence type="ECO:0000313" key="2">
    <source>
        <dbReference type="EMBL" id="KAH7136011.1"/>
    </source>
</evidence>
<reference evidence="2" key="1">
    <citation type="journal article" date="2021" name="Nat. Commun.">
        <title>Genetic determinants of endophytism in the Arabidopsis root mycobiome.</title>
        <authorList>
            <person name="Mesny F."/>
            <person name="Miyauchi S."/>
            <person name="Thiergart T."/>
            <person name="Pickel B."/>
            <person name="Atanasova L."/>
            <person name="Karlsson M."/>
            <person name="Huettel B."/>
            <person name="Barry K.W."/>
            <person name="Haridas S."/>
            <person name="Chen C."/>
            <person name="Bauer D."/>
            <person name="Andreopoulos W."/>
            <person name="Pangilinan J."/>
            <person name="LaButti K."/>
            <person name="Riley R."/>
            <person name="Lipzen A."/>
            <person name="Clum A."/>
            <person name="Drula E."/>
            <person name="Henrissat B."/>
            <person name="Kohler A."/>
            <person name="Grigoriev I.V."/>
            <person name="Martin F.M."/>
            <person name="Hacquard S."/>
        </authorList>
    </citation>
    <scope>NUCLEOTIDE SEQUENCE</scope>
    <source>
        <strain evidence="2">MPI-CAGE-CH-0243</strain>
    </source>
</reference>